<evidence type="ECO:0000256" key="1">
    <source>
        <dbReference type="SAM" id="SignalP"/>
    </source>
</evidence>
<dbReference type="OrthoDB" id="5513218at2"/>
<evidence type="ECO:0000313" key="3">
    <source>
        <dbReference type="Proteomes" id="UP000268094"/>
    </source>
</evidence>
<proteinExistence type="predicted"/>
<sequence>MKRLTLLAALTLVLSFPGCGPGLEEEGLPGDEAQWSEVQQASSYAGSTSEEQPPIHCSGTSVAYGLGCGGFNCDNVGLVCNNIPRNSGYANVTWTQPFSEETVNPTLCPSGSWVTGLSCSGGYCDSVSLECTYITGRTVGDCAWSGWISDETSFWWAPEGYFIRGAKCRGWWCDDMSVYYCKML</sequence>
<feature type="chain" id="PRO_5017244891" description="Ig-like domain-containing protein" evidence="1">
    <location>
        <begin position="21"/>
        <end position="184"/>
    </location>
</feature>
<protein>
    <recommendedName>
        <fullName evidence="4">Ig-like domain-containing protein</fullName>
    </recommendedName>
</protein>
<evidence type="ECO:0000313" key="2">
    <source>
        <dbReference type="EMBL" id="RKG92283.1"/>
    </source>
</evidence>
<keyword evidence="3" id="KW-1185">Reference proteome</keyword>
<keyword evidence="1" id="KW-0732">Signal</keyword>
<name>A0A3A8JRJ3_9BACT</name>
<feature type="signal peptide" evidence="1">
    <location>
        <begin position="1"/>
        <end position="20"/>
    </location>
</feature>
<gene>
    <name evidence="2" type="ORF">D7V88_06580</name>
</gene>
<evidence type="ECO:0008006" key="4">
    <source>
        <dbReference type="Google" id="ProtNLM"/>
    </source>
</evidence>
<comment type="caution">
    <text evidence="2">The sequence shown here is derived from an EMBL/GenBank/DDBJ whole genome shotgun (WGS) entry which is preliminary data.</text>
</comment>
<dbReference type="RefSeq" id="WP_120539745.1">
    <property type="nucleotide sequence ID" value="NZ_RAVZ01000028.1"/>
</dbReference>
<dbReference type="Proteomes" id="UP000268094">
    <property type="component" value="Unassembled WGS sequence"/>
</dbReference>
<organism evidence="2 3">
    <name type="scientific">Corallococcus terminator</name>
    <dbReference type="NCBI Taxonomy" id="2316733"/>
    <lineage>
        <taxon>Bacteria</taxon>
        <taxon>Pseudomonadati</taxon>
        <taxon>Myxococcota</taxon>
        <taxon>Myxococcia</taxon>
        <taxon>Myxococcales</taxon>
        <taxon>Cystobacterineae</taxon>
        <taxon>Myxococcaceae</taxon>
        <taxon>Corallococcus</taxon>
    </lineage>
</organism>
<reference evidence="3" key="1">
    <citation type="submission" date="2018-09" db="EMBL/GenBank/DDBJ databases">
        <authorList>
            <person name="Livingstone P.G."/>
            <person name="Whitworth D.E."/>
        </authorList>
    </citation>
    <scope>NUCLEOTIDE SEQUENCE [LARGE SCALE GENOMIC DNA]</scope>
    <source>
        <strain evidence="3">CA054A</strain>
    </source>
</reference>
<dbReference type="AlphaFoldDB" id="A0A3A8JRJ3"/>
<accession>A0A3A8JRJ3</accession>
<dbReference type="EMBL" id="RAVZ01000028">
    <property type="protein sequence ID" value="RKG92283.1"/>
    <property type="molecule type" value="Genomic_DNA"/>
</dbReference>